<dbReference type="PANTHER" id="PTHR46383">
    <property type="entry name" value="ASPARTATE AMINOTRANSFERASE"/>
    <property type="match status" value="1"/>
</dbReference>
<dbReference type="OrthoDB" id="9802328at2"/>
<comment type="cofactor">
    <cofactor evidence="1 6">
        <name>pyridoxal 5'-phosphate</name>
        <dbReference type="ChEBI" id="CHEBI:597326"/>
    </cofactor>
</comment>
<evidence type="ECO:0000256" key="6">
    <source>
        <dbReference type="RuleBase" id="RU000481"/>
    </source>
</evidence>
<proteinExistence type="inferred from homology"/>
<dbReference type="EC" id="2.6.1.-" evidence="6"/>
<keyword evidence="9" id="KW-1185">Reference proteome</keyword>
<protein>
    <recommendedName>
        <fullName evidence="6">Aminotransferase</fullName>
        <ecNumber evidence="6">2.6.1.-</ecNumber>
    </recommendedName>
</protein>
<comment type="caution">
    <text evidence="8">The sequence shown here is derived from an EMBL/GenBank/DDBJ whole genome shotgun (WGS) entry which is preliminary data.</text>
</comment>
<evidence type="ECO:0000256" key="2">
    <source>
        <dbReference type="ARBA" id="ARBA00007441"/>
    </source>
</evidence>
<dbReference type="GO" id="GO:0006520">
    <property type="term" value="P:amino acid metabolic process"/>
    <property type="evidence" value="ECO:0007669"/>
    <property type="project" value="InterPro"/>
</dbReference>
<feature type="domain" description="Aminotransferase class I/classII large" evidence="7">
    <location>
        <begin position="36"/>
        <end position="378"/>
    </location>
</feature>
<gene>
    <name evidence="8" type="primary">aspC</name>
    <name evidence="8" type="ORF">MOMUL_04900</name>
</gene>
<organism evidence="8 9">
    <name type="scientific">Moorella mulderi DSM 14980</name>
    <dbReference type="NCBI Taxonomy" id="1122241"/>
    <lineage>
        <taxon>Bacteria</taxon>
        <taxon>Bacillati</taxon>
        <taxon>Bacillota</taxon>
        <taxon>Clostridia</taxon>
        <taxon>Neomoorellales</taxon>
        <taxon>Neomoorellaceae</taxon>
        <taxon>Neomoorella</taxon>
    </lineage>
</organism>
<dbReference type="RefSeq" id="WP_062281003.1">
    <property type="nucleotide sequence ID" value="NZ_LTBC01000001.1"/>
</dbReference>
<sequence>MPDREKDIAARAREMPPFIVMDILEKAKEMEARGENIIHLEIGEPDFDTPEPIKEAARRALRDGDTHYTHSLGKPELREEIARYYQRKYGVSISPDQVVVTSGTSPAMLLTFGVLLERDDEVILPDPHYACYPNFIRYHGGRPVFVPVKEEDGFKYRLPAIQASIGPRTRAIMVNSPANPTGTVFTADELEALAELEPYIIADEIYHGLVYEGREHTILEFTDRAFVINGFSKLYAMTGWRLGYVIAPPEFVRPLQKLQQNLFICAGSFVQAAGIAALRECDEHVAHMVATYDERRRYLLSRLKAMGLATRVEPTGAFYALANVKKYTGDSYSFAFEILEKARVAVTPGIDFGRNCEGYLRISYANSLENIKEGLDRLERFLAGKKA</sequence>
<dbReference type="InterPro" id="IPR015421">
    <property type="entry name" value="PyrdxlP-dep_Trfase_major"/>
</dbReference>
<dbReference type="GO" id="GO:0030170">
    <property type="term" value="F:pyridoxal phosphate binding"/>
    <property type="evidence" value="ECO:0007669"/>
    <property type="project" value="InterPro"/>
</dbReference>
<dbReference type="PROSITE" id="PS00105">
    <property type="entry name" value="AA_TRANSFER_CLASS_1"/>
    <property type="match status" value="1"/>
</dbReference>
<dbReference type="GO" id="GO:0008483">
    <property type="term" value="F:transaminase activity"/>
    <property type="evidence" value="ECO:0007669"/>
    <property type="project" value="UniProtKB-KW"/>
</dbReference>
<dbReference type="PATRIC" id="fig|1122241.3.peg.520"/>
<keyword evidence="3 6" id="KW-0032">Aminotransferase</keyword>
<dbReference type="InterPro" id="IPR050596">
    <property type="entry name" value="AspAT/PAT-like"/>
</dbReference>
<dbReference type="Gene3D" id="3.40.640.10">
    <property type="entry name" value="Type I PLP-dependent aspartate aminotransferase-like (Major domain)"/>
    <property type="match status" value="1"/>
</dbReference>
<dbReference type="Proteomes" id="UP000075670">
    <property type="component" value="Unassembled WGS sequence"/>
</dbReference>
<dbReference type="InterPro" id="IPR004839">
    <property type="entry name" value="Aminotransferase_I/II_large"/>
</dbReference>
<dbReference type="Pfam" id="PF00155">
    <property type="entry name" value="Aminotran_1_2"/>
    <property type="match status" value="1"/>
</dbReference>
<evidence type="ECO:0000259" key="7">
    <source>
        <dbReference type="Pfam" id="PF00155"/>
    </source>
</evidence>
<dbReference type="InterPro" id="IPR015424">
    <property type="entry name" value="PyrdxlP-dep_Trfase"/>
</dbReference>
<dbReference type="PANTHER" id="PTHR46383:SF2">
    <property type="entry name" value="AMINOTRANSFERASE"/>
    <property type="match status" value="1"/>
</dbReference>
<dbReference type="InterPro" id="IPR004838">
    <property type="entry name" value="NHTrfase_class1_PyrdxlP-BS"/>
</dbReference>
<evidence type="ECO:0000256" key="3">
    <source>
        <dbReference type="ARBA" id="ARBA00022576"/>
    </source>
</evidence>
<keyword evidence="4 6" id="KW-0808">Transferase</keyword>
<keyword evidence="5" id="KW-0663">Pyridoxal phosphate</keyword>
<accession>A0A151B1U7</accession>
<name>A0A151B1U7_9FIRM</name>
<comment type="similarity">
    <text evidence="2 6">Belongs to the class-I pyridoxal-phosphate-dependent aminotransferase family.</text>
</comment>
<dbReference type="SUPFAM" id="SSF53383">
    <property type="entry name" value="PLP-dependent transferases"/>
    <property type="match status" value="1"/>
</dbReference>
<reference evidence="8 9" key="1">
    <citation type="submission" date="2016-02" db="EMBL/GenBank/DDBJ databases">
        <title>Genome sequence of Moorella mulderi DSM 14980.</title>
        <authorList>
            <person name="Poehlein A."/>
            <person name="Daniel R."/>
        </authorList>
    </citation>
    <scope>NUCLEOTIDE SEQUENCE [LARGE SCALE GENOMIC DNA]</scope>
    <source>
        <strain evidence="8 9">DSM 14980</strain>
    </source>
</reference>
<evidence type="ECO:0000256" key="4">
    <source>
        <dbReference type="ARBA" id="ARBA00022679"/>
    </source>
</evidence>
<evidence type="ECO:0000256" key="5">
    <source>
        <dbReference type="ARBA" id="ARBA00022898"/>
    </source>
</evidence>
<evidence type="ECO:0000313" key="8">
    <source>
        <dbReference type="EMBL" id="KYH33780.1"/>
    </source>
</evidence>
<dbReference type="AlphaFoldDB" id="A0A151B1U7"/>
<evidence type="ECO:0000313" key="9">
    <source>
        <dbReference type="Proteomes" id="UP000075670"/>
    </source>
</evidence>
<dbReference type="EMBL" id="LTBC01000001">
    <property type="protein sequence ID" value="KYH33780.1"/>
    <property type="molecule type" value="Genomic_DNA"/>
</dbReference>
<evidence type="ECO:0000256" key="1">
    <source>
        <dbReference type="ARBA" id="ARBA00001933"/>
    </source>
</evidence>
<dbReference type="CDD" id="cd00609">
    <property type="entry name" value="AAT_like"/>
    <property type="match status" value="1"/>
</dbReference>